<sequence length="109" mass="11305">MRAVLDAFDAGDTTRAARLQQQATPLIEAMLAKGLPGTVTAKALLTELSLPAGPVRPHSARPPPLQPPTCSPPTPRPSPHPSEPTGAGPHPPMTKARAEGIHTSRPGPH</sequence>
<proteinExistence type="predicted"/>
<feature type="compositionally biased region" description="Pro residues" evidence="1">
    <location>
        <begin position="60"/>
        <end position="82"/>
    </location>
</feature>
<evidence type="ECO:0000256" key="1">
    <source>
        <dbReference type="SAM" id="MobiDB-lite"/>
    </source>
</evidence>
<dbReference type="Proteomes" id="UP001500724">
    <property type="component" value="Unassembled WGS sequence"/>
</dbReference>
<dbReference type="EMBL" id="BAAAGU010000011">
    <property type="protein sequence ID" value="GAA0639117.1"/>
    <property type="molecule type" value="Genomic_DNA"/>
</dbReference>
<dbReference type="Gene3D" id="3.20.20.70">
    <property type="entry name" value="Aldolase class I"/>
    <property type="match status" value="1"/>
</dbReference>
<dbReference type="SUPFAM" id="SSF51569">
    <property type="entry name" value="Aldolase"/>
    <property type="match status" value="1"/>
</dbReference>
<name>A0ABN1HD65_9ACTN</name>
<feature type="region of interest" description="Disordered" evidence="1">
    <location>
        <begin position="52"/>
        <end position="109"/>
    </location>
</feature>
<dbReference type="InterPro" id="IPR013785">
    <property type="entry name" value="Aldolase_TIM"/>
</dbReference>
<accession>A0ABN1HD65</accession>
<comment type="caution">
    <text evidence="2">The sequence shown here is derived from an EMBL/GenBank/DDBJ whole genome shotgun (WGS) entry which is preliminary data.</text>
</comment>
<reference evidence="2 3" key="1">
    <citation type="journal article" date="2019" name="Int. J. Syst. Evol. Microbiol.">
        <title>The Global Catalogue of Microorganisms (GCM) 10K type strain sequencing project: providing services to taxonomists for standard genome sequencing and annotation.</title>
        <authorList>
            <consortium name="The Broad Institute Genomics Platform"/>
            <consortium name="The Broad Institute Genome Sequencing Center for Infectious Disease"/>
            <person name="Wu L."/>
            <person name="Ma J."/>
        </authorList>
    </citation>
    <scope>NUCLEOTIDE SEQUENCE [LARGE SCALE GENOMIC DNA]</scope>
    <source>
        <strain evidence="2 3">JCM 10367</strain>
    </source>
</reference>
<keyword evidence="3" id="KW-1185">Reference proteome</keyword>
<gene>
    <name evidence="2" type="ORF">GCM10009535_14760</name>
</gene>
<evidence type="ECO:0000313" key="2">
    <source>
        <dbReference type="EMBL" id="GAA0639117.1"/>
    </source>
</evidence>
<organism evidence="2 3">
    <name type="scientific">Streptomyces thermocarboxydovorans</name>
    <dbReference type="NCBI Taxonomy" id="59298"/>
    <lineage>
        <taxon>Bacteria</taxon>
        <taxon>Bacillati</taxon>
        <taxon>Actinomycetota</taxon>
        <taxon>Actinomycetes</taxon>
        <taxon>Kitasatosporales</taxon>
        <taxon>Streptomycetaceae</taxon>
        <taxon>Streptomyces</taxon>
    </lineage>
</organism>
<protein>
    <submittedName>
        <fullName evidence="2">Uncharacterized protein</fullName>
    </submittedName>
</protein>
<evidence type="ECO:0000313" key="3">
    <source>
        <dbReference type="Proteomes" id="UP001500724"/>
    </source>
</evidence>